<protein>
    <recommendedName>
        <fullName evidence="4">Fap</fullName>
    </recommendedName>
</protein>
<feature type="compositionally biased region" description="Low complexity" evidence="1">
    <location>
        <begin position="91"/>
        <end position="106"/>
    </location>
</feature>
<dbReference type="OrthoDB" id="7024471at2"/>
<gene>
    <name evidence="2" type="ORF">SAMN05216206_3861</name>
</gene>
<name>A0A1I3Q4Y9_9PSED</name>
<feature type="region of interest" description="Disordered" evidence="1">
    <location>
        <begin position="91"/>
        <end position="117"/>
    </location>
</feature>
<sequence>MNKQFSSITSTGLLGTTLMVVLLNNPVYADNGLIILTREVQPRAATRTELVPDPNPLTVQASGPRNAGTELSDNDFAHINTGLSVSNSALTRQTNSLSSSNSMTQSGGNGVPGLGTAIGGNATGSTAGGLSGRVNGAIQTGLRPLQKMSLGQ</sequence>
<organism evidence="2 3">
    <name type="scientific">Pseudomonas guineae</name>
    <dbReference type="NCBI Taxonomy" id="425504"/>
    <lineage>
        <taxon>Bacteria</taxon>
        <taxon>Pseudomonadati</taxon>
        <taxon>Pseudomonadota</taxon>
        <taxon>Gammaproteobacteria</taxon>
        <taxon>Pseudomonadales</taxon>
        <taxon>Pseudomonadaceae</taxon>
        <taxon>Pseudomonas</taxon>
    </lineage>
</organism>
<reference evidence="3" key="1">
    <citation type="submission" date="2016-10" db="EMBL/GenBank/DDBJ databases">
        <authorList>
            <person name="Varghese N."/>
            <person name="Submissions S."/>
        </authorList>
    </citation>
    <scope>NUCLEOTIDE SEQUENCE [LARGE SCALE GENOMIC DNA]</scope>
    <source>
        <strain evidence="3">LMG 24016</strain>
    </source>
</reference>
<evidence type="ECO:0000313" key="2">
    <source>
        <dbReference type="EMBL" id="SFJ28938.1"/>
    </source>
</evidence>
<evidence type="ECO:0008006" key="4">
    <source>
        <dbReference type="Google" id="ProtNLM"/>
    </source>
</evidence>
<dbReference type="AlphaFoldDB" id="A0A1I3Q4Y9"/>
<evidence type="ECO:0000313" key="3">
    <source>
        <dbReference type="Proteomes" id="UP000243606"/>
    </source>
</evidence>
<feature type="region of interest" description="Disordered" evidence="1">
    <location>
        <begin position="49"/>
        <end position="69"/>
    </location>
</feature>
<dbReference type="EMBL" id="FOQL01000007">
    <property type="protein sequence ID" value="SFJ28938.1"/>
    <property type="molecule type" value="Genomic_DNA"/>
</dbReference>
<dbReference type="STRING" id="425504.SAMN05216206_3861"/>
<accession>A0A1I3Q4Y9</accession>
<feature type="compositionally biased region" description="Gly residues" evidence="1">
    <location>
        <begin position="107"/>
        <end position="117"/>
    </location>
</feature>
<keyword evidence="3" id="KW-1185">Reference proteome</keyword>
<evidence type="ECO:0000256" key="1">
    <source>
        <dbReference type="SAM" id="MobiDB-lite"/>
    </source>
</evidence>
<proteinExistence type="predicted"/>
<dbReference type="Proteomes" id="UP000243606">
    <property type="component" value="Unassembled WGS sequence"/>
</dbReference>
<dbReference type="RefSeq" id="WP_139213975.1">
    <property type="nucleotide sequence ID" value="NZ_CAXBNE010000099.1"/>
</dbReference>